<dbReference type="AlphaFoldDB" id="A0AA42J0Y4"/>
<dbReference type="Proteomes" id="UP001169242">
    <property type="component" value="Unassembled WGS sequence"/>
</dbReference>
<dbReference type="InterPro" id="IPR019096">
    <property type="entry name" value="YopX_protein"/>
</dbReference>
<gene>
    <name evidence="2" type="ORF">PBV87_09150</name>
</gene>
<dbReference type="InterPro" id="IPR023385">
    <property type="entry name" value="YopX-like_C"/>
</dbReference>
<feature type="domain" description="YopX protein" evidence="1">
    <location>
        <begin position="5"/>
        <end position="118"/>
    </location>
</feature>
<proteinExistence type="predicted"/>
<comment type="caution">
    <text evidence="2">The sequence shown here is derived from an EMBL/GenBank/DDBJ whole genome shotgun (WGS) entry which is preliminary data.</text>
</comment>
<dbReference type="Pfam" id="PF09643">
    <property type="entry name" value="YopX"/>
    <property type="match status" value="1"/>
</dbReference>
<dbReference type="RefSeq" id="WP_271012003.1">
    <property type="nucleotide sequence ID" value="NZ_JAQIFT010000040.1"/>
</dbReference>
<keyword evidence="3" id="KW-1185">Reference proteome</keyword>
<dbReference type="Gene3D" id="2.30.30.290">
    <property type="entry name" value="YopX-like domains"/>
    <property type="match status" value="1"/>
</dbReference>
<sequence length="119" mass="14151">MREIKFRAWDIINKKMLQYGDIMHLPMWEVLPGTPEQRAFNTMQYTGIKDMNGTDIYEGDILLFTSRYGEESICYVVFENAAFTIKWIESTYFRTDLDYWSVKVKVVGNIHEHKELLKV</sequence>
<reference evidence="2" key="1">
    <citation type="journal article" date="2023" name="Int. J. Syst. Evol. Microbiol.">
        <title>&lt;i&gt;Holtiella tumoricola&lt;/i&gt; gen. nov. sp. nov., isolated from a human clinical sample.</title>
        <authorList>
            <person name="Allen-Vercoe E."/>
            <person name="Daigneault M.C."/>
            <person name="Vancuren S.J."/>
            <person name="Cochrane K."/>
            <person name="O'Neal L.L."/>
            <person name="Sankaranarayanan K."/>
            <person name="Lawson P.A."/>
        </authorList>
    </citation>
    <scope>NUCLEOTIDE SEQUENCE</scope>
    <source>
        <strain evidence="2">CC70A</strain>
    </source>
</reference>
<accession>A0AA42J0Y4</accession>
<protein>
    <submittedName>
        <fullName evidence="2">YopX family protein</fullName>
    </submittedName>
</protein>
<evidence type="ECO:0000313" key="2">
    <source>
        <dbReference type="EMBL" id="MDA3731641.1"/>
    </source>
</evidence>
<organism evidence="2 3">
    <name type="scientific">Holtiella tumoricola</name>
    <dbReference type="NCBI Taxonomy" id="3018743"/>
    <lineage>
        <taxon>Bacteria</taxon>
        <taxon>Bacillati</taxon>
        <taxon>Bacillota</taxon>
        <taxon>Clostridia</taxon>
        <taxon>Lachnospirales</taxon>
        <taxon>Cellulosilyticaceae</taxon>
        <taxon>Holtiella</taxon>
    </lineage>
</organism>
<dbReference type="SUPFAM" id="SSF159006">
    <property type="entry name" value="YopX-like"/>
    <property type="match status" value="1"/>
</dbReference>
<evidence type="ECO:0000259" key="1">
    <source>
        <dbReference type="Pfam" id="PF09643"/>
    </source>
</evidence>
<name>A0AA42J0Y4_9FIRM</name>
<evidence type="ECO:0000313" key="3">
    <source>
        <dbReference type="Proteomes" id="UP001169242"/>
    </source>
</evidence>
<dbReference type="EMBL" id="JAQIFT010000040">
    <property type="protein sequence ID" value="MDA3731641.1"/>
    <property type="molecule type" value="Genomic_DNA"/>
</dbReference>